<accession>A0A4Q1JXK3</accession>
<dbReference type="RefSeq" id="WP_129470179.1">
    <property type="nucleotide sequence ID" value="NZ_SAWZ01000002.1"/>
</dbReference>
<dbReference type="OrthoDB" id="6150901at2"/>
<proteinExistence type="predicted"/>
<evidence type="ECO:0000313" key="1">
    <source>
        <dbReference type="EMBL" id="RXR07365.1"/>
    </source>
</evidence>
<protein>
    <submittedName>
        <fullName evidence="1">ABC transporter substrate-binding protein</fullName>
    </submittedName>
</protein>
<name>A0A4Q1JXK3_9GAMM</name>
<organism evidence="1 2">
    <name type="scientific">Pseudoxanthomonas composti</name>
    <dbReference type="NCBI Taxonomy" id="2137479"/>
    <lineage>
        <taxon>Bacteria</taxon>
        <taxon>Pseudomonadati</taxon>
        <taxon>Pseudomonadota</taxon>
        <taxon>Gammaproteobacteria</taxon>
        <taxon>Lysobacterales</taxon>
        <taxon>Lysobacteraceae</taxon>
        <taxon>Pseudoxanthomonas</taxon>
    </lineage>
</organism>
<gene>
    <name evidence="1" type="ORF">EPA99_05460</name>
</gene>
<reference evidence="1 2" key="1">
    <citation type="submission" date="2019-01" db="EMBL/GenBank/DDBJ databases">
        <title>Pseudoxanthomonas composti sp. nov., isolated from compost.</title>
        <authorList>
            <person name="Yang G."/>
        </authorList>
    </citation>
    <scope>NUCLEOTIDE SEQUENCE [LARGE SCALE GENOMIC DNA]</scope>
    <source>
        <strain evidence="1 2">GSS15</strain>
    </source>
</reference>
<sequence>MAPAALVVALLASACGRVPQDAGGTLAQVERGVMRVGVMHDPPYVVLQEGRPPSGPECDLVMALAQARHTRVEWVRGGQAGLLRQVGALQLDLVVGAYHAVPPGQPSVAWSREYRLNRRAGTARRQLALPPGEHAWQLAVDGFLFARSRPELRRTGVL</sequence>
<keyword evidence="2" id="KW-1185">Reference proteome</keyword>
<dbReference type="Proteomes" id="UP000289784">
    <property type="component" value="Unassembled WGS sequence"/>
</dbReference>
<dbReference type="AlphaFoldDB" id="A0A4Q1JXK3"/>
<dbReference type="Gene3D" id="3.40.190.10">
    <property type="entry name" value="Periplasmic binding protein-like II"/>
    <property type="match status" value="1"/>
</dbReference>
<evidence type="ECO:0000313" key="2">
    <source>
        <dbReference type="Proteomes" id="UP000289784"/>
    </source>
</evidence>
<dbReference type="EMBL" id="SAWZ01000002">
    <property type="protein sequence ID" value="RXR07365.1"/>
    <property type="molecule type" value="Genomic_DNA"/>
</dbReference>
<comment type="caution">
    <text evidence="1">The sequence shown here is derived from an EMBL/GenBank/DDBJ whole genome shotgun (WGS) entry which is preliminary data.</text>
</comment>
<dbReference type="SUPFAM" id="SSF53850">
    <property type="entry name" value="Periplasmic binding protein-like II"/>
    <property type="match status" value="1"/>
</dbReference>